<gene>
    <name evidence="2" type="ORF">GAO09_09855</name>
</gene>
<keyword evidence="1" id="KW-0812">Transmembrane</keyword>
<comment type="caution">
    <text evidence="2">The sequence shown here is derived from an EMBL/GenBank/DDBJ whole genome shotgun (WGS) entry which is preliminary data.</text>
</comment>
<dbReference type="NCBIfam" id="TIGR02588">
    <property type="entry name" value="TIGR02588 family protein"/>
    <property type="match status" value="1"/>
</dbReference>
<evidence type="ECO:0000256" key="1">
    <source>
        <dbReference type="SAM" id="Phobius"/>
    </source>
</evidence>
<keyword evidence="1" id="KW-0472">Membrane</keyword>
<evidence type="ECO:0000313" key="3">
    <source>
        <dbReference type="Proteomes" id="UP000435138"/>
    </source>
</evidence>
<protein>
    <submittedName>
        <fullName evidence="2">TIGR02588 family protein</fullName>
    </submittedName>
</protein>
<dbReference type="Proteomes" id="UP000435138">
    <property type="component" value="Unassembled WGS sequence"/>
</dbReference>
<sequence>MSASKARHTESSDPHWIEWISGISSCALVGAMIGWIAWQAITANDEPPQLSTTITQVRKSGSTFRVEFDIVNSAPVTAAGVTVMGEIIDATAAVETAEVTFDYVPAQSKSRGALLFSTDPAGRDLRVRPSGYTEP</sequence>
<feature type="transmembrane region" description="Helical" evidence="1">
    <location>
        <begin position="16"/>
        <end position="38"/>
    </location>
</feature>
<keyword evidence="1" id="KW-1133">Transmembrane helix</keyword>
<dbReference type="InterPro" id="IPR013417">
    <property type="entry name" value="CHP02588"/>
</dbReference>
<organism evidence="2 3">
    <name type="scientific">Endobacterium cereale</name>
    <dbReference type="NCBI Taxonomy" id="2663029"/>
    <lineage>
        <taxon>Bacteria</taxon>
        <taxon>Pseudomonadati</taxon>
        <taxon>Pseudomonadota</taxon>
        <taxon>Alphaproteobacteria</taxon>
        <taxon>Hyphomicrobiales</taxon>
        <taxon>Rhizobiaceae</taxon>
        <taxon>Endobacterium</taxon>
    </lineage>
</organism>
<dbReference type="EMBL" id="WIXI01000040">
    <property type="protein sequence ID" value="MQY46349.1"/>
    <property type="molecule type" value="Genomic_DNA"/>
</dbReference>
<evidence type="ECO:0000313" key="2">
    <source>
        <dbReference type="EMBL" id="MQY46349.1"/>
    </source>
</evidence>
<keyword evidence="3" id="KW-1185">Reference proteome</keyword>
<name>A0A6A8A680_9HYPH</name>
<dbReference type="RefSeq" id="WP_153353832.1">
    <property type="nucleotide sequence ID" value="NZ_JAYKOO010000005.1"/>
</dbReference>
<dbReference type="AlphaFoldDB" id="A0A6A8A680"/>
<accession>A0A6A8A680</accession>
<reference evidence="2 3" key="1">
    <citation type="submission" date="2019-11" db="EMBL/GenBank/DDBJ databases">
        <title>Genome analysis of Rhizobacterium cereale a novel genus and species isolated from maize roots in North Spain.</title>
        <authorList>
            <person name="Menendez E."/>
            <person name="Flores-Felix J.D."/>
            <person name="Ramirez-Bahena M.-H."/>
            <person name="Igual J.M."/>
            <person name="Garcia-Fraile P."/>
            <person name="Peix A."/>
            <person name="Velazquez E."/>
        </authorList>
    </citation>
    <scope>NUCLEOTIDE SEQUENCE [LARGE SCALE GENOMIC DNA]</scope>
    <source>
        <strain evidence="2 3">RZME27</strain>
    </source>
</reference>
<proteinExistence type="predicted"/>